<feature type="transmembrane region" description="Helical" evidence="1">
    <location>
        <begin position="73"/>
        <end position="92"/>
    </location>
</feature>
<sequence length="123" mass="15147">MKIKIIVTKEKLKFYSFLNFKIKKLSTFTSFFFILRVIFSVLLAINVVIFEFITINIWSKINIDKLFEKIPFFVYWIFLSFLLVSFISLIIYKKIKNKNKELFLRCYQGFYYLFENFQYKDIF</sequence>
<proteinExistence type="predicted"/>
<accession>A0ABM5M506</accession>
<keyword evidence="1" id="KW-1133">Transmembrane helix</keyword>
<organism evidence="2 3">
    <name type="scientific">Mesomycoplasma hyorhinis (strain MCLD)</name>
    <name type="common">Mycoplasma hyorhinis</name>
    <dbReference type="NCBI Taxonomy" id="936139"/>
    <lineage>
        <taxon>Bacteria</taxon>
        <taxon>Bacillati</taxon>
        <taxon>Mycoplasmatota</taxon>
        <taxon>Mycoplasmoidales</taxon>
        <taxon>Metamycoplasmataceae</taxon>
        <taxon>Mesomycoplasma</taxon>
    </lineage>
</organism>
<keyword evidence="1" id="KW-0812">Transmembrane</keyword>
<protein>
    <recommendedName>
        <fullName evidence="4">Spiroplasmavirus-related protein</fullName>
    </recommendedName>
</protein>
<evidence type="ECO:0000313" key="3">
    <source>
        <dbReference type="Proteomes" id="UP000008738"/>
    </source>
</evidence>
<dbReference type="Proteomes" id="UP000008738">
    <property type="component" value="Chromosome"/>
</dbReference>
<dbReference type="RefSeq" id="WP_014335427.1">
    <property type="nucleotide sequence ID" value="NC_017519.1"/>
</dbReference>
<evidence type="ECO:0000313" key="2">
    <source>
        <dbReference type="EMBL" id="AEC45797.1"/>
    </source>
</evidence>
<gene>
    <name evidence="2" type="ordered locus">SRH_01155</name>
</gene>
<name>A0ABM5M506_MESHM</name>
<evidence type="ECO:0000256" key="1">
    <source>
        <dbReference type="SAM" id="Phobius"/>
    </source>
</evidence>
<keyword evidence="3" id="KW-1185">Reference proteome</keyword>
<feature type="transmembrane region" description="Helical" evidence="1">
    <location>
        <begin position="31"/>
        <end position="53"/>
    </location>
</feature>
<keyword evidence="1" id="KW-0472">Membrane</keyword>
<dbReference type="EMBL" id="CP002669">
    <property type="protein sequence ID" value="AEC45797.1"/>
    <property type="molecule type" value="Genomic_DNA"/>
</dbReference>
<evidence type="ECO:0008006" key="4">
    <source>
        <dbReference type="Google" id="ProtNLM"/>
    </source>
</evidence>
<reference evidence="2 3" key="1">
    <citation type="journal article" date="2011" name="J. Bacteriol.">
        <title>Genome analysis of a Mycoplasma hyorhinis strain derived from a primary human melanoma cell line.</title>
        <authorList>
            <person name="Kornspan J.D."/>
            <person name="Lysnyansky I."/>
            <person name="Kahan T."/>
            <person name="Herrmann R."/>
            <person name="Rottem S."/>
            <person name="Nir-Paz R."/>
        </authorList>
    </citation>
    <scope>NUCLEOTIDE SEQUENCE [LARGE SCALE GENOMIC DNA]</scope>
    <source>
        <strain evidence="2 3">MCLD</strain>
    </source>
</reference>